<keyword evidence="4" id="KW-0804">Transcription</keyword>
<evidence type="ECO:0000256" key="5">
    <source>
        <dbReference type="ARBA" id="ARBA00023242"/>
    </source>
</evidence>
<evidence type="ECO:0000259" key="7">
    <source>
        <dbReference type="PROSITE" id="PS50888"/>
    </source>
</evidence>
<evidence type="ECO:0000256" key="6">
    <source>
        <dbReference type="SAM" id="MobiDB-lite"/>
    </source>
</evidence>
<keyword evidence="2" id="KW-0805">Transcription regulation</keyword>
<dbReference type="SUPFAM" id="SSF47459">
    <property type="entry name" value="HLH, helix-loop-helix DNA-binding domain"/>
    <property type="match status" value="1"/>
</dbReference>
<gene>
    <name evidence="8" type="ORF">LECACI_7A000182</name>
</gene>
<accession>A0AAI8W154</accession>
<dbReference type="Gene3D" id="4.10.280.10">
    <property type="entry name" value="Helix-loop-helix DNA-binding domain"/>
    <property type="match status" value="1"/>
</dbReference>
<feature type="compositionally biased region" description="Basic and acidic residues" evidence="6">
    <location>
        <begin position="18"/>
        <end position="37"/>
    </location>
</feature>
<organism evidence="8 9">
    <name type="scientific">Lecanosticta acicola</name>
    <dbReference type="NCBI Taxonomy" id="111012"/>
    <lineage>
        <taxon>Eukaryota</taxon>
        <taxon>Fungi</taxon>
        <taxon>Dikarya</taxon>
        <taxon>Ascomycota</taxon>
        <taxon>Pezizomycotina</taxon>
        <taxon>Dothideomycetes</taxon>
        <taxon>Dothideomycetidae</taxon>
        <taxon>Mycosphaerellales</taxon>
        <taxon>Mycosphaerellaceae</taxon>
        <taxon>Lecanosticta</taxon>
    </lineage>
</organism>
<dbReference type="AlphaFoldDB" id="A0AAI8W154"/>
<evidence type="ECO:0000313" key="8">
    <source>
        <dbReference type="EMBL" id="CAK3751462.1"/>
    </source>
</evidence>
<evidence type="ECO:0000256" key="1">
    <source>
        <dbReference type="ARBA" id="ARBA00004123"/>
    </source>
</evidence>
<protein>
    <submittedName>
        <fullName evidence="8">BHLH domain-containing</fullName>
    </submittedName>
</protein>
<dbReference type="InterPro" id="IPR052207">
    <property type="entry name" value="Max-like/E-box_TFs"/>
</dbReference>
<feature type="region of interest" description="Disordered" evidence="6">
    <location>
        <begin position="1"/>
        <end position="37"/>
    </location>
</feature>
<evidence type="ECO:0000256" key="2">
    <source>
        <dbReference type="ARBA" id="ARBA00023015"/>
    </source>
</evidence>
<sequence>MSNPPGSPNSPGAINKSRLSEMEKRDNHIKSEKKRREAIRQGFDRLARIVPGMEGQGRSEAIVLQATVNYMKEKIAEKERLRQMALEKGYSMQDFEQIYREAEKQVRIEDEERENGETPSASPWLRQT</sequence>
<comment type="subcellular location">
    <subcellularLocation>
        <location evidence="1">Nucleus</location>
    </subcellularLocation>
</comment>
<dbReference type="InterPro" id="IPR036638">
    <property type="entry name" value="HLH_DNA-bd_sf"/>
</dbReference>
<evidence type="ECO:0000256" key="3">
    <source>
        <dbReference type="ARBA" id="ARBA00023125"/>
    </source>
</evidence>
<keyword evidence="3" id="KW-0238">DNA-binding</keyword>
<dbReference type="Pfam" id="PF00010">
    <property type="entry name" value="HLH"/>
    <property type="match status" value="1"/>
</dbReference>
<dbReference type="SMART" id="SM00353">
    <property type="entry name" value="HLH"/>
    <property type="match status" value="1"/>
</dbReference>
<dbReference type="GO" id="GO:0000978">
    <property type="term" value="F:RNA polymerase II cis-regulatory region sequence-specific DNA binding"/>
    <property type="evidence" value="ECO:0007669"/>
    <property type="project" value="TreeGrafter"/>
</dbReference>
<comment type="caution">
    <text evidence="8">The sequence shown here is derived from an EMBL/GenBank/DDBJ whole genome shotgun (WGS) entry which is preliminary data.</text>
</comment>
<feature type="region of interest" description="Disordered" evidence="6">
    <location>
        <begin position="106"/>
        <end position="128"/>
    </location>
</feature>
<dbReference type="GO" id="GO:0046983">
    <property type="term" value="F:protein dimerization activity"/>
    <property type="evidence" value="ECO:0007669"/>
    <property type="project" value="InterPro"/>
</dbReference>
<evidence type="ECO:0000256" key="4">
    <source>
        <dbReference type="ARBA" id="ARBA00023163"/>
    </source>
</evidence>
<proteinExistence type="predicted"/>
<dbReference type="PANTHER" id="PTHR15741">
    <property type="entry name" value="BASIC HELIX-LOOP-HELIX ZIP TRANSCRIPTION FACTOR"/>
    <property type="match status" value="1"/>
</dbReference>
<dbReference type="PANTHER" id="PTHR15741:SF39">
    <property type="entry name" value="BHLH TRANSCRIPTION FACTOR (EUROFUNG)"/>
    <property type="match status" value="1"/>
</dbReference>
<feature type="compositionally biased region" description="Polar residues" evidence="6">
    <location>
        <begin position="117"/>
        <end position="128"/>
    </location>
</feature>
<name>A0AAI8W154_9PEZI</name>
<dbReference type="GO" id="GO:0000981">
    <property type="term" value="F:DNA-binding transcription factor activity, RNA polymerase II-specific"/>
    <property type="evidence" value="ECO:0007669"/>
    <property type="project" value="TreeGrafter"/>
</dbReference>
<dbReference type="EMBL" id="CAVMBE010000001">
    <property type="protein sequence ID" value="CAK3751462.1"/>
    <property type="molecule type" value="Genomic_DNA"/>
</dbReference>
<keyword evidence="9" id="KW-1185">Reference proteome</keyword>
<keyword evidence="5" id="KW-0539">Nucleus</keyword>
<feature type="domain" description="BHLH" evidence="7">
    <location>
        <begin position="23"/>
        <end position="74"/>
    </location>
</feature>
<reference evidence="8" key="1">
    <citation type="submission" date="2023-11" db="EMBL/GenBank/DDBJ databases">
        <authorList>
            <person name="Alioto T."/>
            <person name="Alioto T."/>
            <person name="Gomez Garrido J."/>
        </authorList>
    </citation>
    <scope>NUCLEOTIDE SEQUENCE</scope>
</reference>
<dbReference type="GO" id="GO:0005634">
    <property type="term" value="C:nucleus"/>
    <property type="evidence" value="ECO:0007669"/>
    <property type="project" value="UniProtKB-SubCell"/>
</dbReference>
<evidence type="ECO:0000313" key="9">
    <source>
        <dbReference type="Proteomes" id="UP001296104"/>
    </source>
</evidence>
<dbReference type="PROSITE" id="PS50888">
    <property type="entry name" value="BHLH"/>
    <property type="match status" value="1"/>
</dbReference>
<dbReference type="Proteomes" id="UP001296104">
    <property type="component" value="Unassembled WGS sequence"/>
</dbReference>
<dbReference type="InterPro" id="IPR011598">
    <property type="entry name" value="bHLH_dom"/>
</dbReference>